<dbReference type="Pfam" id="PF10988">
    <property type="entry name" value="DUF2807"/>
    <property type="match status" value="1"/>
</dbReference>
<feature type="transmembrane region" description="Helical" evidence="1">
    <location>
        <begin position="324"/>
        <end position="348"/>
    </location>
</feature>
<dbReference type="InterPro" id="IPR021255">
    <property type="entry name" value="DUF2807"/>
</dbReference>
<dbReference type="AlphaFoldDB" id="A0A7S2RWP1"/>
<reference evidence="3" key="1">
    <citation type="submission" date="2021-01" db="EMBL/GenBank/DDBJ databases">
        <authorList>
            <person name="Corre E."/>
            <person name="Pelletier E."/>
            <person name="Niang G."/>
            <person name="Scheremetjew M."/>
            <person name="Finn R."/>
            <person name="Kale V."/>
            <person name="Holt S."/>
            <person name="Cochrane G."/>
            <person name="Meng A."/>
            <person name="Brown T."/>
            <person name="Cohen L."/>
        </authorList>
    </citation>
    <scope>NUCLEOTIDE SEQUENCE</scope>
    <source>
        <strain evidence="3">NY070348D</strain>
    </source>
</reference>
<sequence>MKVATLASALTAAFMEGSPTVLPVFQKIGVTQCVGEVVLLCDPSATAPSYIVETNSSLASKVEVQSGTLVVSSSGTLSGDIYYRTTITLIKGQLTELLSGSAASVLSGDLSACLDPNTFKVASAASGSVSLGGLAQTSKVEAAATGSGTLVLGNITSATELSLATSGSGSLGLTTPTAPALEDTTISCTGSGSIYAVSGSKSNQAKLGGSGSVVFAGNGGVVGETLDVITAGSGSFTGCAAPVNDVTATIRGSGGISVAPQNKLTATILGSGTVTYLTFPSPPVQPQTQEIATCPAYPTRPVLTEIPTTPATMQIPGNYQCRSWNGGVATGGAPSFFGIVFVGLFLYFN</sequence>
<dbReference type="EMBL" id="HBHK01012309">
    <property type="protein sequence ID" value="CAD9682564.1"/>
    <property type="molecule type" value="Transcribed_RNA"/>
</dbReference>
<proteinExistence type="predicted"/>
<keyword evidence="1" id="KW-0472">Membrane</keyword>
<gene>
    <name evidence="3" type="ORF">QSP1433_LOCUS7746</name>
</gene>
<evidence type="ECO:0000256" key="1">
    <source>
        <dbReference type="SAM" id="Phobius"/>
    </source>
</evidence>
<evidence type="ECO:0000313" key="3">
    <source>
        <dbReference type="EMBL" id="CAD9682564.1"/>
    </source>
</evidence>
<keyword evidence="1" id="KW-0812">Transmembrane</keyword>
<evidence type="ECO:0000259" key="2">
    <source>
        <dbReference type="Pfam" id="PF10988"/>
    </source>
</evidence>
<protein>
    <recommendedName>
        <fullName evidence="2">Putative auto-transporter adhesin head GIN domain-containing protein</fullName>
    </recommendedName>
</protein>
<organism evidence="3">
    <name type="scientific">Mucochytrium quahogii</name>
    <dbReference type="NCBI Taxonomy" id="96639"/>
    <lineage>
        <taxon>Eukaryota</taxon>
        <taxon>Sar</taxon>
        <taxon>Stramenopiles</taxon>
        <taxon>Bigyra</taxon>
        <taxon>Labyrinthulomycetes</taxon>
        <taxon>Thraustochytrida</taxon>
        <taxon>Thraustochytriidae</taxon>
        <taxon>Mucochytrium</taxon>
    </lineage>
</organism>
<accession>A0A7S2RWP1</accession>
<dbReference type="Gene3D" id="2.160.20.120">
    <property type="match status" value="1"/>
</dbReference>
<name>A0A7S2RWP1_9STRA</name>
<keyword evidence="1" id="KW-1133">Transmembrane helix</keyword>
<feature type="domain" description="Putative auto-transporter adhesin head GIN" evidence="2">
    <location>
        <begin position="184"/>
        <end position="277"/>
    </location>
</feature>